<evidence type="ECO:0000313" key="4">
    <source>
        <dbReference type="Proteomes" id="UP001218188"/>
    </source>
</evidence>
<reference evidence="3" key="1">
    <citation type="submission" date="2023-03" db="EMBL/GenBank/DDBJ databases">
        <title>Massive genome expansion in bonnet fungi (Mycena s.s.) driven by repeated elements and novel gene families across ecological guilds.</title>
        <authorList>
            <consortium name="Lawrence Berkeley National Laboratory"/>
            <person name="Harder C.B."/>
            <person name="Miyauchi S."/>
            <person name="Viragh M."/>
            <person name="Kuo A."/>
            <person name="Thoen E."/>
            <person name="Andreopoulos B."/>
            <person name="Lu D."/>
            <person name="Skrede I."/>
            <person name="Drula E."/>
            <person name="Henrissat B."/>
            <person name="Morin E."/>
            <person name="Kohler A."/>
            <person name="Barry K."/>
            <person name="LaButti K."/>
            <person name="Morin E."/>
            <person name="Salamov A."/>
            <person name="Lipzen A."/>
            <person name="Mereny Z."/>
            <person name="Hegedus B."/>
            <person name="Baldrian P."/>
            <person name="Stursova M."/>
            <person name="Weitz H."/>
            <person name="Taylor A."/>
            <person name="Grigoriev I.V."/>
            <person name="Nagy L.G."/>
            <person name="Martin F."/>
            <person name="Kauserud H."/>
        </authorList>
    </citation>
    <scope>NUCLEOTIDE SEQUENCE</scope>
    <source>
        <strain evidence="3">CBHHK200</strain>
    </source>
</reference>
<dbReference type="AlphaFoldDB" id="A0AAD6WVJ6"/>
<protein>
    <submittedName>
        <fullName evidence="3">Uncharacterized protein</fullName>
    </submittedName>
</protein>
<evidence type="ECO:0000256" key="2">
    <source>
        <dbReference type="SAM" id="Phobius"/>
    </source>
</evidence>
<feature type="region of interest" description="Disordered" evidence="1">
    <location>
        <begin position="1"/>
        <end position="23"/>
    </location>
</feature>
<feature type="transmembrane region" description="Helical" evidence="2">
    <location>
        <begin position="31"/>
        <end position="52"/>
    </location>
</feature>
<gene>
    <name evidence="3" type="ORF">C8F04DRAFT_1310231</name>
</gene>
<name>A0AAD6WVJ6_9AGAR</name>
<evidence type="ECO:0000313" key="3">
    <source>
        <dbReference type="EMBL" id="KAJ7022734.1"/>
    </source>
</evidence>
<comment type="caution">
    <text evidence="3">The sequence shown here is derived from an EMBL/GenBank/DDBJ whole genome shotgun (WGS) entry which is preliminary data.</text>
</comment>
<accession>A0AAD6WVJ6</accession>
<proteinExistence type="predicted"/>
<feature type="non-terminal residue" evidence="3">
    <location>
        <position position="1"/>
    </location>
</feature>
<organism evidence="3 4">
    <name type="scientific">Mycena alexandri</name>
    <dbReference type="NCBI Taxonomy" id="1745969"/>
    <lineage>
        <taxon>Eukaryota</taxon>
        <taxon>Fungi</taxon>
        <taxon>Dikarya</taxon>
        <taxon>Basidiomycota</taxon>
        <taxon>Agaricomycotina</taxon>
        <taxon>Agaricomycetes</taxon>
        <taxon>Agaricomycetidae</taxon>
        <taxon>Agaricales</taxon>
        <taxon>Marasmiineae</taxon>
        <taxon>Mycenaceae</taxon>
        <taxon>Mycena</taxon>
    </lineage>
</organism>
<keyword evidence="2" id="KW-1133">Transmembrane helix</keyword>
<sequence length="258" mass="29107">MAEYTRLSSAPLDDDEAETKSKPTQEISPHYVLLFSVLMALIAISAAAAFHLNVLSATWNERQALLKPKYIEHIFRMVQPTPNLDKGHATMRKMKFKFPRMVFPMFIVRANAAAPDTVYQSGPSVVLSPSDSMIYHWRTNSSWPKCYLAGWVSASKDLIAGHKSYTSEGDITAIEMWNFLSALHPTQSWNTRPERLSLLGTVNFISRETQARLGYLDAQEIKAPTPRFNCLGDTEITVEVVCKGCRLQFNQMFSMPPL</sequence>
<dbReference type="Proteomes" id="UP001218188">
    <property type="component" value="Unassembled WGS sequence"/>
</dbReference>
<keyword evidence="4" id="KW-1185">Reference proteome</keyword>
<keyword evidence="2" id="KW-0812">Transmembrane</keyword>
<keyword evidence="2" id="KW-0472">Membrane</keyword>
<dbReference type="EMBL" id="JARJCM010000204">
    <property type="protein sequence ID" value="KAJ7022734.1"/>
    <property type="molecule type" value="Genomic_DNA"/>
</dbReference>
<evidence type="ECO:0000256" key="1">
    <source>
        <dbReference type="SAM" id="MobiDB-lite"/>
    </source>
</evidence>